<dbReference type="eggNOG" id="COG1082">
    <property type="taxonomic scope" value="Bacteria"/>
</dbReference>
<dbReference type="PANTHER" id="PTHR12110:SF41">
    <property type="entry name" value="INOSOSE DEHYDRATASE"/>
    <property type="match status" value="1"/>
</dbReference>
<organism evidence="2 3">
    <name type="scientific">Pannonibacter phragmitetus</name>
    <dbReference type="NCBI Taxonomy" id="121719"/>
    <lineage>
        <taxon>Bacteria</taxon>
        <taxon>Pseudomonadati</taxon>
        <taxon>Pseudomonadota</taxon>
        <taxon>Alphaproteobacteria</taxon>
        <taxon>Hyphomicrobiales</taxon>
        <taxon>Stappiaceae</taxon>
        <taxon>Pannonibacter</taxon>
    </lineage>
</organism>
<reference evidence="2 3" key="1">
    <citation type="submission" date="2015-10" db="EMBL/GenBank/DDBJ databases">
        <title>The world's first case of liver abscess caused by Pannonibacter phragmitetus.</title>
        <authorList>
            <person name="Ming D."/>
            <person name="Wang M."/>
            <person name="Zhou Y."/>
            <person name="Jiang T."/>
            <person name="Hu S."/>
        </authorList>
    </citation>
    <scope>NUCLEOTIDE SEQUENCE [LARGE SCALE GENOMIC DNA]</scope>
    <source>
        <strain evidence="2 3">31801</strain>
    </source>
</reference>
<keyword evidence="2" id="KW-0413">Isomerase</keyword>
<dbReference type="EMBL" id="CP013068">
    <property type="protein sequence ID" value="ALV27333.1"/>
    <property type="molecule type" value="Genomic_DNA"/>
</dbReference>
<dbReference type="AlphaFoldDB" id="A0A0U3P6A0"/>
<sequence>MQDIISIQLYSLRDYGNLARQLETLASIGFNHVETIGSHLANAAETRSLLDQHGMTAPSGHVGLADLRERFDWVADQAAAIGISQLYMPAVPPGEREGMPADYWRKLGVELGEMAVRLKSRNIDLGYHNHHWELFPCADGAIPFDLLIEASAGSPLTIEADLAWLVRGGADPLAWMAKHKDRLSAIHVKDIAPQGENLDEDGWANVGAGTLDWPALHEAARSHGVRLMVLEHDKPADAAAFARQSYAYLTGLSGEAAKTSRSA</sequence>
<dbReference type="GO" id="GO:0016853">
    <property type="term" value="F:isomerase activity"/>
    <property type="evidence" value="ECO:0007669"/>
    <property type="project" value="UniProtKB-KW"/>
</dbReference>
<evidence type="ECO:0000313" key="3">
    <source>
        <dbReference type="Proteomes" id="UP000064921"/>
    </source>
</evidence>
<feature type="domain" description="Xylose isomerase-like TIM barrel" evidence="1">
    <location>
        <begin position="23"/>
        <end position="238"/>
    </location>
</feature>
<gene>
    <name evidence="2" type="ORF">APZ00_09905</name>
</gene>
<dbReference type="RefSeq" id="WP_058898818.1">
    <property type="nucleotide sequence ID" value="NZ_CP013068.1"/>
</dbReference>
<keyword evidence="3" id="KW-1185">Reference proteome</keyword>
<name>A0A0U3P6A0_9HYPH</name>
<evidence type="ECO:0000313" key="2">
    <source>
        <dbReference type="EMBL" id="ALV27333.1"/>
    </source>
</evidence>
<dbReference type="Proteomes" id="UP000064921">
    <property type="component" value="Chromosome"/>
</dbReference>
<accession>A0A0U3P6A0</accession>
<dbReference type="InterPro" id="IPR013022">
    <property type="entry name" value="Xyl_isomerase-like_TIM-brl"/>
</dbReference>
<evidence type="ECO:0000259" key="1">
    <source>
        <dbReference type="Pfam" id="PF01261"/>
    </source>
</evidence>
<dbReference type="Pfam" id="PF01261">
    <property type="entry name" value="AP_endonuc_2"/>
    <property type="match status" value="1"/>
</dbReference>
<protein>
    <submittedName>
        <fullName evidence="2">Xylose isomerase</fullName>
    </submittedName>
</protein>
<dbReference type="Gene3D" id="3.20.20.150">
    <property type="entry name" value="Divalent-metal-dependent TIM barrel enzymes"/>
    <property type="match status" value="1"/>
</dbReference>
<dbReference type="STRING" id="121719.APZ00_09905"/>
<dbReference type="KEGG" id="pphr:APZ00_09905"/>
<proteinExistence type="predicted"/>
<dbReference type="InterPro" id="IPR050312">
    <property type="entry name" value="IolE/XylAMocC-like"/>
</dbReference>
<dbReference type="InterPro" id="IPR036237">
    <property type="entry name" value="Xyl_isomerase-like_sf"/>
</dbReference>
<dbReference type="SUPFAM" id="SSF51658">
    <property type="entry name" value="Xylose isomerase-like"/>
    <property type="match status" value="1"/>
</dbReference>
<dbReference type="PANTHER" id="PTHR12110">
    <property type="entry name" value="HYDROXYPYRUVATE ISOMERASE"/>
    <property type="match status" value="1"/>
</dbReference>